<dbReference type="SMART" id="SM00086">
    <property type="entry name" value="PAC"/>
    <property type="match status" value="1"/>
</dbReference>
<dbReference type="Pfam" id="PF08447">
    <property type="entry name" value="PAS_3"/>
    <property type="match status" value="1"/>
</dbReference>
<protein>
    <recommendedName>
        <fullName evidence="1">diguanylate cyclase</fullName>
        <ecNumber evidence="1">2.7.7.65</ecNumber>
    </recommendedName>
</protein>
<evidence type="ECO:0000256" key="1">
    <source>
        <dbReference type="ARBA" id="ARBA00012528"/>
    </source>
</evidence>
<dbReference type="EC" id="2.7.7.65" evidence="1"/>
<evidence type="ECO:0000313" key="6">
    <source>
        <dbReference type="Proteomes" id="UP001210678"/>
    </source>
</evidence>
<accession>A0ABT4YNJ8</accession>
<dbReference type="InterPro" id="IPR029787">
    <property type="entry name" value="Nucleotide_cyclase"/>
</dbReference>
<dbReference type="PANTHER" id="PTHR45138:SF9">
    <property type="entry name" value="DIGUANYLATE CYCLASE DGCM-RELATED"/>
    <property type="match status" value="1"/>
</dbReference>
<dbReference type="SUPFAM" id="SSF55785">
    <property type="entry name" value="PYP-like sensor domain (PAS domain)"/>
    <property type="match status" value="1"/>
</dbReference>
<dbReference type="NCBIfam" id="TIGR00229">
    <property type="entry name" value="sensory_box"/>
    <property type="match status" value="1"/>
</dbReference>
<sequence length="326" mass="37430">MTSKTNNPHYLEKELQDMLATDPTIFQFLQTNCLDGVFFWDLDNQEHKWMSDNFWKVFGYDPTSKQHKLSDWREVINQEDMEQALQNFKLHCEDPTHPYDQIVRYQHQDGSTVWVRCRGIALRDKNGKPIRILGAHTDITKLKETEETLKAKNEELKNLARHDYHTSLYNRFAFAEIFEQQLLIAAREHMPISLAMVDVDNFKAINDSLGHIEGDKILLDIAKTLKKIARDSDVIGRFGGDEFIVLMFNTNHREAELAGERLRMAVEEFVATGSDPVTVSIGIATFGEKSIAGIDLSPAEIYDKMLGTADKALYRAKNNGRNQVCY</sequence>
<comment type="catalytic activity">
    <reaction evidence="2">
        <text>2 GTP = 3',3'-c-di-GMP + 2 diphosphate</text>
        <dbReference type="Rhea" id="RHEA:24898"/>
        <dbReference type="ChEBI" id="CHEBI:33019"/>
        <dbReference type="ChEBI" id="CHEBI:37565"/>
        <dbReference type="ChEBI" id="CHEBI:58805"/>
        <dbReference type="EC" id="2.7.7.65"/>
    </reaction>
</comment>
<evidence type="ECO:0000259" key="4">
    <source>
        <dbReference type="PROSITE" id="PS50887"/>
    </source>
</evidence>
<organism evidence="5 6">
    <name type="scientific">Vibrio algarum</name>
    <dbReference type="NCBI Taxonomy" id="3020714"/>
    <lineage>
        <taxon>Bacteria</taxon>
        <taxon>Pseudomonadati</taxon>
        <taxon>Pseudomonadota</taxon>
        <taxon>Gammaproteobacteria</taxon>
        <taxon>Vibrionales</taxon>
        <taxon>Vibrionaceae</taxon>
        <taxon>Vibrio</taxon>
    </lineage>
</organism>
<comment type="caution">
    <text evidence="5">The sequence shown here is derived from an EMBL/GenBank/DDBJ whole genome shotgun (WGS) entry which is preliminary data.</text>
</comment>
<reference evidence="5 6" key="1">
    <citation type="submission" date="2023-01" db="EMBL/GenBank/DDBJ databases">
        <title>Vibrio sp. KJ40-1 sp.nov, isolated from marine algae.</title>
        <authorList>
            <person name="Butt M."/>
            <person name="Kim J.M.J."/>
            <person name="Jeon C.O.C."/>
        </authorList>
    </citation>
    <scope>NUCLEOTIDE SEQUENCE [LARGE SCALE GENOMIC DNA]</scope>
    <source>
        <strain evidence="5 6">KJ40-1</strain>
    </source>
</reference>
<dbReference type="SMART" id="SM00267">
    <property type="entry name" value="GGDEF"/>
    <property type="match status" value="1"/>
</dbReference>
<feature type="domain" description="GGDEF" evidence="4">
    <location>
        <begin position="190"/>
        <end position="326"/>
    </location>
</feature>
<dbReference type="SUPFAM" id="SSF55073">
    <property type="entry name" value="Nucleotide cyclase"/>
    <property type="match status" value="1"/>
</dbReference>
<evidence type="ECO:0000259" key="3">
    <source>
        <dbReference type="PROSITE" id="PS50113"/>
    </source>
</evidence>
<name>A0ABT4YNJ8_9VIBR</name>
<dbReference type="PROSITE" id="PS50113">
    <property type="entry name" value="PAC"/>
    <property type="match status" value="1"/>
</dbReference>
<dbReference type="Gene3D" id="3.30.70.270">
    <property type="match status" value="1"/>
</dbReference>
<evidence type="ECO:0000256" key="2">
    <source>
        <dbReference type="ARBA" id="ARBA00034247"/>
    </source>
</evidence>
<dbReference type="InterPro" id="IPR043128">
    <property type="entry name" value="Rev_trsase/Diguanyl_cyclase"/>
</dbReference>
<dbReference type="InterPro" id="IPR000700">
    <property type="entry name" value="PAS-assoc_C"/>
</dbReference>
<dbReference type="InterPro" id="IPR013655">
    <property type="entry name" value="PAS_fold_3"/>
</dbReference>
<dbReference type="PANTHER" id="PTHR45138">
    <property type="entry name" value="REGULATORY COMPONENTS OF SENSORY TRANSDUCTION SYSTEM"/>
    <property type="match status" value="1"/>
</dbReference>
<dbReference type="CDD" id="cd00130">
    <property type="entry name" value="PAS"/>
    <property type="match status" value="1"/>
</dbReference>
<dbReference type="EMBL" id="JAQLOI010000001">
    <property type="protein sequence ID" value="MDB1122654.1"/>
    <property type="molecule type" value="Genomic_DNA"/>
</dbReference>
<gene>
    <name evidence="5" type="ORF">PGX00_02550</name>
</gene>
<dbReference type="RefSeq" id="WP_272132571.1">
    <property type="nucleotide sequence ID" value="NZ_JAQLOI010000001.1"/>
</dbReference>
<dbReference type="PROSITE" id="PS50887">
    <property type="entry name" value="GGDEF"/>
    <property type="match status" value="1"/>
</dbReference>
<dbReference type="Proteomes" id="UP001210678">
    <property type="component" value="Unassembled WGS sequence"/>
</dbReference>
<dbReference type="InterPro" id="IPR000160">
    <property type="entry name" value="GGDEF_dom"/>
</dbReference>
<feature type="domain" description="PAC" evidence="3">
    <location>
        <begin position="99"/>
        <end position="151"/>
    </location>
</feature>
<dbReference type="CDD" id="cd01949">
    <property type="entry name" value="GGDEF"/>
    <property type="match status" value="1"/>
</dbReference>
<dbReference type="InterPro" id="IPR001610">
    <property type="entry name" value="PAC"/>
</dbReference>
<keyword evidence="6" id="KW-1185">Reference proteome</keyword>
<dbReference type="NCBIfam" id="TIGR00254">
    <property type="entry name" value="GGDEF"/>
    <property type="match status" value="1"/>
</dbReference>
<dbReference type="InterPro" id="IPR035965">
    <property type="entry name" value="PAS-like_dom_sf"/>
</dbReference>
<dbReference type="InterPro" id="IPR050469">
    <property type="entry name" value="Diguanylate_Cyclase"/>
</dbReference>
<evidence type="ECO:0000313" key="5">
    <source>
        <dbReference type="EMBL" id="MDB1122654.1"/>
    </source>
</evidence>
<dbReference type="Gene3D" id="3.30.450.20">
    <property type="entry name" value="PAS domain"/>
    <property type="match status" value="1"/>
</dbReference>
<dbReference type="Pfam" id="PF00990">
    <property type="entry name" value="GGDEF"/>
    <property type="match status" value="1"/>
</dbReference>
<proteinExistence type="predicted"/>
<dbReference type="InterPro" id="IPR000014">
    <property type="entry name" value="PAS"/>
</dbReference>